<dbReference type="AlphaFoldDB" id="A0A1E3GSW3"/>
<keyword evidence="1" id="KW-0812">Transmembrane</keyword>
<evidence type="ECO:0000256" key="1">
    <source>
        <dbReference type="SAM" id="Phobius"/>
    </source>
</evidence>
<evidence type="ECO:0008006" key="4">
    <source>
        <dbReference type="Google" id="ProtNLM"/>
    </source>
</evidence>
<accession>A0A1E3GSW3</accession>
<organism evidence="2 3">
    <name type="scientific">Methylophaga muralis</name>
    <dbReference type="NCBI Taxonomy" id="291169"/>
    <lineage>
        <taxon>Bacteria</taxon>
        <taxon>Pseudomonadati</taxon>
        <taxon>Pseudomonadota</taxon>
        <taxon>Gammaproteobacteria</taxon>
        <taxon>Thiotrichales</taxon>
        <taxon>Piscirickettsiaceae</taxon>
        <taxon>Methylophaga</taxon>
    </lineage>
</organism>
<dbReference type="STRING" id="291169.A9E74_01839"/>
<proteinExistence type="predicted"/>
<dbReference type="PATRIC" id="fig|291169.3.peg.1850"/>
<reference evidence="2 3" key="1">
    <citation type="submission" date="2016-07" db="EMBL/GenBank/DDBJ databases">
        <title>Draft Genome Sequence of Methylophaga muralis Bur 1.</title>
        <authorList>
            <person name="Vasilenko O.V."/>
            <person name="Doronina N.V."/>
            <person name="Shmareva M.N."/>
            <person name="Tarlachkov S.V."/>
            <person name="Mustakhimov I."/>
            <person name="Trotsenko Y.A."/>
        </authorList>
    </citation>
    <scope>NUCLEOTIDE SEQUENCE [LARGE SCALE GENOMIC DNA]</scope>
    <source>
        <strain evidence="2 3">Bur 1</strain>
    </source>
</reference>
<sequence length="137" mass="15641">MISNSHRVLGYAGLLPFLGLAIMSWLGYLYAIDWLLSYAALIFSFLGGLLWYVSSVEKLPRHVVIVSVSTMLWAWCWLLSPTHYWLWLAALSFIGLHLYERQQLSEIYSAELMRLRGHLSYGAAFLLWLAALSTLNA</sequence>
<evidence type="ECO:0000313" key="2">
    <source>
        <dbReference type="EMBL" id="ODN66471.1"/>
    </source>
</evidence>
<feature type="transmembrane region" description="Helical" evidence="1">
    <location>
        <begin position="9"/>
        <end position="28"/>
    </location>
</feature>
<comment type="caution">
    <text evidence="2">The sequence shown here is derived from an EMBL/GenBank/DDBJ whole genome shotgun (WGS) entry which is preliminary data.</text>
</comment>
<dbReference type="Proteomes" id="UP000094379">
    <property type="component" value="Unassembled WGS sequence"/>
</dbReference>
<dbReference type="RefSeq" id="WP_069296273.1">
    <property type="nucleotide sequence ID" value="NZ_MCRI01000019.1"/>
</dbReference>
<feature type="transmembrane region" description="Helical" evidence="1">
    <location>
        <begin position="119"/>
        <end position="135"/>
    </location>
</feature>
<dbReference type="InterPro" id="IPR021836">
    <property type="entry name" value="DUF3429"/>
</dbReference>
<feature type="transmembrane region" description="Helical" evidence="1">
    <location>
        <begin position="59"/>
        <end position="78"/>
    </location>
</feature>
<name>A0A1E3GSW3_9GAMM</name>
<keyword evidence="1" id="KW-1133">Transmembrane helix</keyword>
<dbReference type="EMBL" id="MCRI01000019">
    <property type="protein sequence ID" value="ODN66471.1"/>
    <property type="molecule type" value="Genomic_DNA"/>
</dbReference>
<keyword evidence="1" id="KW-0472">Membrane</keyword>
<evidence type="ECO:0000313" key="3">
    <source>
        <dbReference type="Proteomes" id="UP000094379"/>
    </source>
</evidence>
<protein>
    <recommendedName>
        <fullName evidence="4">DUF3429 domain-containing protein</fullName>
    </recommendedName>
</protein>
<dbReference type="Pfam" id="PF11911">
    <property type="entry name" value="DUF3429"/>
    <property type="match status" value="1"/>
</dbReference>
<keyword evidence="3" id="KW-1185">Reference proteome</keyword>
<feature type="transmembrane region" description="Helical" evidence="1">
    <location>
        <begin position="34"/>
        <end position="52"/>
    </location>
</feature>
<gene>
    <name evidence="2" type="ORF">A9E74_01839</name>
</gene>